<dbReference type="Pfam" id="PF01475">
    <property type="entry name" value="FUR"/>
    <property type="match status" value="1"/>
</dbReference>
<dbReference type="InterPro" id="IPR036388">
    <property type="entry name" value="WH-like_DNA-bd_sf"/>
</dbReference>
<keyword evidence="5" id="KW-0238">DNA-binding</keyword>
<organism evidence="7 8">
    <name type="scientific">Sphingobacterium oryzagri</name>
    <dbReference type="NCBI Taxonomy" id="3025669"/>
    <lineage>
        <taxon>Bacteria</taxon>
        <taxon>Pseudomonadati</taxon>
        <taxon>Bacteroidota</taxon>
        <taxon>Sphingobacteriia</taxon>
        <taxon>Sphingobacteriales</taxon>
        <taxon>Sphingobacteriaceae</taxon>
        <taxon>Sphingobacterium</taxon>
    </lineage>
</organism>
<dbReference type="SUPFAM" id="SSF46785">
    <property type="entry name" value="Winged helix' DNA-binding domain"/>
    <property type="match status" value="1"/>
</dbReference>
<dbReference type="Proteomes" id="UP001221558">
    <property type="component" value="Chromosome"/>
</dbReference>
<accession>A0ABY7WCV7</accession>
<gene>
    <name evidence="7" type="ORF">PQ465_12000</name>
</gene>
<dbReference type="InterPro" id="IPR036390">
    <property type="entry name" value="WH_DNA-bd_sf"/>
</dbReference>
<proteinExistence type="inferred from homology"/>
<dbReference type="EMBL" id="CP117880">
    <property type="protein sequence ID" value="WDF67028.1"/>
    <property type="molecule type" value="Genomic_DNA"/>
</dbReference>
<sequence>MSEGKEKVELLLQHSGLRRTQQRIDILSLLMERQKPMTITDLWKQLHKRIDRVTVYRTLNKLISGEVVCRLLDQHGTTFYKLADEPPLYRAHLFCSACKRSIPIDSFVISSNYLEALDQYEIHEVDISIQGKCESCKKRSAHASGQN</sequence>
<evidence type="ECO:0000256" key="3">
    <source>
        <dbReference type="ARBA" id="ARBA00022833"/>
    </source>
</evidence>
<keyword evidence="4" id="KW-0805">Transcription regulation</keyword>
<evidence type="ECO:0000256" key="5">
    <source>
        <dbReference type="ARBA" id="ARBA00023125"/>
    </source>
</evidence>
<evidence type="ECO:0000256" key="6">
    <source>
        <dbReference type="ARBA" id="ARBA00023163"/>
    </source>
</evidence>
<dbReference type="PANTHER" id="PTHR33202:SF7">
    <property type="entry name" value="FERRIC UPTAKE REGULATION PROTEIN"/>
    <property type="match status" value="1"/>
</dbReference>
<keyword evidence="6" id="KW-0804">Transcription</keyword>
<protein>
    <submittedName>
        <fullName evidence="7">Transcriptional repressor</fullName>
    </submittedName>
</protein>
<evidence type="ECO:0000313" key="8">
    <source>
        <dbReference type="Proteomes" id="UP001221558"/>
    </source>
</evidence>
<evidence type="ECO:0000256" key="2">
    <source>
        <dbReference type="ARBA" id="ARBA00022491"/>
    </source>
</evidence>
<dbReference type="Gene3D" id="3.30.1490.190">
    <property type="match status" value="1"/>
</dbReference>
<dbReference type="Gene3D" id="1.10.10.10">
    <property type="entry name" value="Winged helix-like DNA-binding domain superfamily/Winged helix DNA-binding domain"/>
    <property type="match status" value="1"/>
</dbReference>
<dbReference type="InterPro" id="IPR043135">
    <property type="entry name" value="Fur_C"/>
</dbReference>
<reference evidence="7 8" key="1">
    <citation type="submission" date="2023-02" db="EMBL/GenBank/DDBJ databases">
        <title>Genome sequence of Sphingobacterium sp. KACC 22765.</title>
        <authorList>
            <person name="Kim S."/>
            <person name="Heo J."/>
            <person name="Kwon S.-W."/>
        </authorList>
    </citation>
    <scope>NUCLEOTIDE SEQUENCE [LARGE SCALE GENOMIC DNA]</scope>
    <source>
        <strain evidence="7 8">KACC 22765</strain>
    </source>
</reference>
<dbReference type="InterPro" id="IPR002481">
    <property type="entry name" value="FUR"/>
</dbReference>
<keyword evidence="8" id="KW-1185">Reference proteome</keyword>
<name>A0ABY7WCV7_9SPHI</name>
<evidence type="ECO:0000313" key="7">
    <source>
        <dbReference type="EMBL" id="WDF67028.1"/>
    </source>
</evidence>
<evidence type="ECO:0000256" key="4">
    <source>
        <dbReference type="ARBA" id="ARBA00023015"/>
    </source>
</evidence>
<dbReference type="RefSeq" id="WP_274265764.1">
    <property type="nucleotide sequence ID" value="NZ_CP117880.1"/>
</dbReference>
<keyword evidence="3" id="KW-0862">Zinc</keyword>
<dbReference type="PANTHER" id="PTHR33202">
    <property type="entry name" value="ZINC UPTAKE REGULATION PROTEIN"/>
    <property type="match status" value="1"/>
</dbReference>
<keyword evidence="2" id="KW-0678">Repressor</keyword>
<evidence type="ECO:0000256" key="1">
    <source>
        <dbReference type="ARBA" id="ARBA00007957"/>
    </source>
</evidence>
<comment type="similarity">
    <text evidence="1">Belongs to the Fur family.</text>
</comment>